<feature type="compositionally biased region" description="Polar residues" evidence="7">
    <location>
        <begin position="258"/>
        <end position="268"/>
    </location>
</feature>
<name>A0A0F4LQQ8_9LACO</name>
<dbReference type="PROSITE" id="PS00798">
    <property type="entry name" value="ALDOKETO_REDUCTASE_1"/>
    <property type="match status" value="1"/>
</dbReference>
<dbReference type="PROSITE" id="PS00062">
    <property type="entry name" value="ALDOKETO_REDUCTASE_2"/>
    <property type="match status" value="1"/>
</dbReference>
<evidence type="ECO:0000256" key="6">
    <source>
        <dbReference type="PIRSR" id="PIRSR000097-3"/>
    </source>
</evidence>
<dbReference type="AlphaFoldDB" id="A0A0F4LQQ8"/>
<comment type="caution">
    <text evidence="9">The sequence shown here is derived from an EMBL/GenBank/DDBJ whole genome shotgun (WGS) entry which is preliminary data.</text>
</comment>
<reference evidence="9 10" key="1">
    <citation type="submission" date="2015-01" db="EMBL/GenBank/DDBJ databases">
        <title>Comparative genomics of the lactic acid bacteria isolated from the honey bee gut.</title>
        <authorList>
            <person name="Ellegaard K.M."/>
            <person name="Tamarit D."/>
            <person name="Javelind E."/>
            <person name="Olofsson T."/>
            <person name="Andersson S.G."/>
            <person name="Vasquez A."/>
        </authorList>
    </citation>
    <scope>NUCLEOTIDE SEQUENCE [LARGE SCALE GENOMIC DNA]</scope>
    <source>
        <strain evidence="9 10">Bin4</strain>
    </source>
</reference>
<protein>
    <submittedName>
        <fullName evidence="9">Aldo/keto reductase</fullName>
    </submittedName>
</protein>
<accession>A0A0F4LQQ8</accession>
<evidence type="ECO:0000256" key="7">
    <source>
        <dbReference type="SAM" id="MobiDB-lite"/>
    </source>
</evidence>
<dbReference type="Proteomes" id="UP000033558">
    <property type="component" value="Unassembled WGS sequence"/>
</dbReference>
<evidence type="ECO:0000313" key="10">
    <source>
        <dbReference type="Proteomes" id="UP000033558"/>
    </source>
</evidence>
<dbReference type="Pfam" id="PF00248">
    <property type="entry name" value="Aldo_ket_red"/>
    <property type="match status" value="1"/>
</dbReference>
<evidence type="ECO:0000256" key="1">
    <source>
        <dbReference type="ARBA" id="ARBA00007905"/>
    </source>
</evidence>
<keyword evidence="3" id="KW-0560">Oxidoreductase</keyword>
<keyword evidence="2" id="KW-0521">NADP</keyword>
<gene>
    <name evidence="9" type="ORF">JG30_13380</name>
</gene>
<dbReference type="SUPFAM" id="SSF51430">
    <property type="entry name" value="NAD(P)-linked oxidoreductase"/>
    <property type="match status" value="1"/>
</dbReference>
<comment type="similarity">
    <text evidence="1">Belongs to the aldo/keto reductase family.</text>
</comment>
<sequence>MTVPQIKLNNGVQIPQLGMGVFKMQNEAEFYQAFQWALEIGYRHFDTAAFYGNEQWLGAAIKKAGIDRKELFITSKLWPTQFQEPEKAYQQSLDRLGMDYLDLYLIHWPAPGFESAWSGMEKLYHDHQVRAIGVSNFLEKHLSAIAGPDKVTPAVDQLEIHPYFQRSDLLQHLQQQGIAVEAWGPLGQARNGVFDEPVLKTIAQAHHKTVQQVILRWHLQRQTIIFPKSIHQERLQQNFEVFDFELTASEMQQIAQLDKQQPNGSNPADQDFLDHVGDRPLPY</sequence>
<evidence type="ECO:0000256" key="3">
    <source>
        <dbReference type="ARBA" id="ARBA00023002"/>
    </source>
</evidence>
<evidence type="ECO:0000256" key="2">
    <source>
        <dbReference type="ARBA" id="ARBA00022857"/>
    </source>
</evidence>
<evidence type="ECO:0000256" key="5">
    <source>
        <dbReference type="PIRSR" id="PIRSR000097-2"/>
    </source>
</evidence>
<dbReference type="PATRIC" id="fig|1218492.5.peg.1389"/>
<dbReference type="FunFam" id="3.20.20.100:FF:000015">
    <property type="entry name" value="Oxidoreductase, aldo/keto reductase family"/>
    <property type="match status" value="1"/>
</dbReference>
<dbReference type="PANTHER" id="PTHR43827:SF3">
    <property type="entry name" value="NADP-DEPENDENT OXIDOREDUCTASE DOMAIN-CONTAINING PROTEIN"/>
    <property type="match status" value="1"/>
</dbReference>
<dbReference type="InterPro" id="IPR036812">
    <property type="entry name" value="NAD(P)_OxRdtase_dom_sf"/>
</dbReference>
<dbReference type="PIRSF" id="PIRSF000097">
    <property type="entry name" value="AKR"/>
    <property type="match status" value="1"/>
</dbReference>
<dbReference type="PANTHER" id="PTHR43827">
    <property type="entry name" value="2,5-DIKETO-D-GLUCONIC ACID REDUCTASE"/>
    <property type="match status" value="1"/>
</dbReference>
<evidence type="ECO:0000313" key="9">
    <source>
        <dbReference type="EMBL" id="KJY60653.1"/>
    </source>
</evidence>
<feature type="domain" description="NADP-dependent oxidoreductase" evidence="8">
    <location>
        <begin position="24"/>
        <end position="258"/>
    </location>
</feature>
<keyword evidence="10" id="KW-1185">Reference proteome</keyword>
<dbReference type="GO" id="GO:0016616">
    <property type="term" value="F:oxidoreductase activity, acting on the CH-OH group of donors, NAD or NADP as acceptor"/>
    <property type="evidence" value="ECO:0007669"/>
    <property type="project" value="UniProtKB-ARBA"/>
</dbReference>
<evidence type="ECO:0000259" key="8">
    <source>
        <dbReference type="Pfam" id="PF00248"/>
    </source>
</evidence>
<proteinExistence type="inferred from homology"/>
<feature type="active site" description="Proton donor" evidence="4">
    <location>
        <position position="51"/>
    </location>
</feature>
<dbReference type="STRING" id="1218492.JG30_13380"/>
<dbReference type="OrthoDB" id="9804790at2"/>
<dbReference type="InterPro" id="IPR018170">
    <property type="entry name" value="Aldo/ket_reductase_CS"/>
</dbReference>
<organism evidence="9 10">
    <name type="scientific">Bombilactobacillus mellifer</name>
    <dbReference type="NCBI Taxonomy" id="1218492"/>
    <lineage>
        <taxon>Bacteria</taxon>
        <taxon>Bacillati</taxon>
        <taxon>Bacillota</taxon>
        <taxon>Bacilli</taxon>
        <taxon>Lactobacillales</taxon>
        <taxon>Lactobacillaceae</taxon>
        <taxon>Bombilactobacillus</taxon>
    </lineage>
</organism>
<feature type="region of interest" description="Disordered" evidence="7">
    <location>
        <begin position="258"/>
        <end position="283"/>
    </location>
</feature>
<feature type="binding site" evidence="5">
    <location>
        <position position="107"/>
    </location>
    <ligand>
        <name>substrate</name>
    </ligand>
</feature>
<dbReference type="HOGENOM" id="CLU_023205_0_3_9"/>
<dbReference type="Gene3D" id="3.20.20.100">
    <property type="entry name" value="NADP-dependent oxidoreductase domain"/>
    <property type="match status" value="1"/>
</dbReference>
<dbReference type="EMBL" id="JXJQ01000010">
    <property type="protein sequence ID" value="KJY60653.1"/>
    <property type="molecule type" value="Genomic_DNA"/>
</dbReference>
<dbReference type="InterPro" id="IPR023210">
    <property type="entry name" value="NADP_OxRdtase_dom"/>
</dbReference>
<dbReference type="RefSeq" id="WP_046317386.1">
    <property type="nucleotide sequence ID" value="NZ_JBHSZT010000005.1"/>
</dbReference>
<feature type="compositionally biased region" description="Basic and acidic residues" evidence="7">
    <location>
        <begin position="272"/>
        <end position="283"/>
    </location>
</feature>
<feature type="site" description="Lowers pKa of active site Tyr" evidence="6">
    <location>
        <position position="76"/>
    </location>
</feature>
<dbReference type="InterPro" id="IPR020471">
    <property type="entry name" value="AKR"/>
</dbReference>
<dbReference type="PRINTS" id="PR00069">
    <property type="entry name" value="ALDKETRDTASE"/>
</dbReference>
<evidence type="ECO:0000256" key="4">
    <source>
        <dbReference type="PIRSR" id="PIRSR000097-1"/>
    </source>
</evidence>